<sequence length="571" mass="61949">MAPSLAAVNRDLAAASPDNAPAKGRASVYSEVQSSRINNALPLPSVLKGAFKIVEGPASSAAGNPDEIAKLFPGLYGQPSVSVVPDQSADLSGQKLKIGVVLSGGQAPGGHNVISGLFDYLQERAKGSTFYGFKGGPAGIMKCKYVELNAEYILPYRNQVLLDSGGFDMICSGRDKIETPEQFKQAEETAKKLDLDGLVVIGGDDSNTNACLLAENFRSKNLKTRVIGCPKTIDGDLKCKEVPTSFGFDTACKIYSEMIGNVMIDARSTGKYYHFVRLMGRAASHITLECALQTHPNITIIGEEVSAQKQTLKNVTDYMVDVICKRAELGYNYGVILIPEGLIDFIPEVQELIAELNEILANEVVDESGLWKKKLTEQSLKLFDLLPEAIQEQLMLERDPHGNVQVAKIETEKMLIQMVETELEKRKQAGSYKGQFMGQSHFFGYEGRCGLPTNFDATYCYALGYGAGVLLNSGKTGLISSVGNLAAPVEEWTVGGTALTALMDVERRHGKFKPVIKKAMVELEGAPFKKFASLREEWALKNRYISPGPIQFTGPGSDALSHTLLLELGAQ</sequence>
<keyword evidence="6 10" id="KW-0418">Kinase</keyword>
<evidence type="ECO:0000313" key="12">
    <source>
        <dbReference type="EMBL" id="KAH0921431.1"/>
    </source>
</evidence>
<comment type="pathway">
    <text evidence="10">Carbohydrate degradation; glycolysis; D-glyceraldehyde 3-phosphate and glycerone phosphate from D-glucose: step 3/4.</text>
</comment>
<dbReference type="NCBIfam" id="NF005482">
    <property type="entry name" value="PRK07085.1"/>
    <property type="match status" value="1"/>
</dbReference>
<dbReference type="PANTHER" id="PTHR43650:SF29">
    <property type="entry name" value="PYROPHOSPHATE--FRUCTOSE 6-PHOSPHATE 1-PHOSPHOTRANSFERASE SUBUNIT BETA 1"/>
    <property type="match status" value="1"/>
</dbReference>
<dbReference type="Gene3D" id="3.40.50.450">
    <property type="match status" value="1"/>
</dbReference>
<keyword evidence="7 10" id="KW-0460">Magnesium</keyword>
<reference evidence="12 13" key="1">
    <citation type="submission" date="2021-05" db="EMBL/GenBank/DDBJ databases">
        <title>Genome Assembly of Synthetic Allotetraploid Brassica napus Reveals Homoeologous Exchanges between Subgenomes.</title>
        <authorList>
            <person name="Davis J.T."/>
        </authorList>
    </citation>
    <scope>NUCLEOTIDE SEQUENCE [LARGE SCALE GENOMIC DNA]</scope>
    <source>
        <strain evidence="13">cv. Da-Ae</strain>
        <tissue evidence="12">Seedling</tissue>
    </source>
</reference>
<comment type="cofactor">
    <cofactor evidence="1 10">
        <name>Mg(2+)</name>
        <dbReference type="ChEBI" id="CHEBI:18420"/>
    </cofactor>
</comment>
<dbReference type="InterPro" id="IPR000023">
    <property type="entry name" value="Phosphofructokinase_dom"/>
</dbReference>
<dbReference type="InterPro" id="IPR022953">
    <property type="entry name" value="ATP_PFK"/>
</dbReference>
<comment type="activity regulation">
    <text evidence="10">Allosterically activated by fructose 2,6-bisphosphate.</text>
</comment>
<evidence type="ECO:0000256" key="5">
    <source>
        <dbReference type="ARBA" id="ARBA00022723"/>
    </source>
</evidence>
<comment type="similarity">
    <text evidence="10">Belongs to the phosphofructokinase type A (PFKA) family. PPi-dependent PFK group II subfamily. Clade 'Long' sub-subfamily.</text>
</comment>
<evidence type="ECO:0000256" key="3">
    <source>
        <dbReference type="ARBA" id="ARBA00022533"/>
    </source>
</evidence>
<comment type="caution">
    <text evidence="10">Lacks conserved residue(s) required for the propagation of feature annotation.</text>
</comment>
<proteinExistence type="inferred from homology"/>
<evidence type="ECO:0000256" key="2">
    <source>
        <dbReference type="ARBA" id="ARBA00022490"/>
    </source>
</evidence>
<keyword evidence="5 10" id="KW-0479">Metal-binding</keyword>
<dbReference type="PANTHER" id="PTHR43650">
    <property type="entry name" value="PYROPHOSPHATE--FRUCTOSE 6-PHOSPHATE 1-PHOSPHOTRANSFERASE"/>
    <property type="match status" value="1"/>
</dbReference>
<dbReference type="InterPro" id="IPR011183">
    <property type="entry name" value="PfpB_PPi_PFK"/>
</dbReference>
<comment type="function">
    <text evidence="10">Catalytic subunit of pyrophosphate--fructose 6-phosphate 1-phosphotransferase. Catalyzes the phosphorylation of D-fructose 6-phosphate, the first committing step of glycolysis. Uses inorganic phosphate (PPi) as phosphoryl donor instead of ATP like common ATP-dependent phosphofructokinases (ATP-PFKs), which renders the reaction reversible, and can thus function both in glycolysis and gluconeogenesis.</text>
</comment>
<dbReference type="SUPFAM" id="SSF53784">
    <property type="entry name" value="Phosphofructokinase"/>
    <property type="match status" value="1"/>
</dbReference>
<keyword evidence="2 10" id="KW-0963">Cytoplasm</keyword>
<accession>A0ABQ8CWN0</accession>
<dbReference type="PIRSF" id="PIRSF005677">
    <property type="entry name" value="PPi_PFK_PfpB"/>
    <property type="match status" value="1"/>
</dbReference>
<gene>
    <name evidence="10" type="primary">PFP-BETA</name>
    <name evidence="12" type="ORF">HID58_021449</name>
</gene>
<keyword evidence="3 10" id="KW-0021">Allosteric enzyme</keyword>
<feature type="site" description="Important for catalytic activity; stabilizes the transition state when the phosphoryl donor is PPi" evidence="10">
    <location>
        <position position="231"/>
    </location>
</feature>
<dbReference type="Gene3D" id="3.40.50.460">
    <property type="entry name" value="Phosphofructokinase domain"/>
    <property type="match status" value="1"/>
</dbReference>
<feature type="binding site" evidence="10">
    <location>
        <begin position="445"/>
        <end position="448"/>
    </location>
    <ligand>
        <name>substrate</name>
    </ligand>
</feature>
<protein>
    <recommendedName>
        <fullName evidence="10">Pyrophosphate--fructose 6-phosphate 1-phosphotransferase subunit beta</fullName>
        <shortName evidence="10">PFP</shortName>
        <ecNumber evidence="10">2.7.1.90</ecNumber>
    </recommendedName>
    <alternativeName>
        <fullName evidence="10">6-phosphofructokinase, pyrophosphate dependent</fullName>
    </alternativeName>
    <alternativeName>
        <fullName evidence="10">PPi-PFK</fullName>
    </alternativeName>
    <alternativeName>
        <fullName evidence="10">Pyrophosphate-dependent 6-phosphofructose-1-kinase</fullName>
    </alternativeName>
</protein>
<feature type="binding site" evidence="10">
    <location>
        <position position="105"/>
    </location>
    <ligand>
        <name>diphosphate</name>
        <dbReference type="ChEBI" id="CHEBI:33019"/>
    </ligand>
</feature>
<dbReference type="EC" id="2.7.1.90" evidence="10"/>
<comment type="catalytic activity">
    <reaction evidence="9 10">
        <text>beta-D-fructose 6-phosphate + diphosphate = beta-D-fructose 1,6-bisphosphate + phosphate + H(+)</text>
        <dbReference type="Rhea" id="RHEA:13613"/>
        <dbReference type="ChEBI" id="CHEBI:15378"/>
        <dbReference type="ChEBI" id="CHEBI:32966"/>
        <dbReference type="ChEBI" id="CHEBI:33019"/>
        <dbReference type="ChEBI" id="CHEBI:43474"/>
        <dbReference type="ChEBI" id="CHEBI:57634"/>
        <dbReference type="EC" id="2.7.1.90"/>
    </reaction>
</comment>
<dbReference type="InterPro" id="IPR035966">
    <property type="entry name" value="PKF_sf"/>
</dbReference>
<dbReference type="PRINTS" id="PR00476">
    <property type="entry name" value="PHFRCTKINASE"/>
</dbReference>
<keyword evidence="13" id="KW-1185">Reference proteome</keyword>
<evidence type="ECO:0000313" key="13">
    <source>
        <dbReference type="Proteomes" id="UP000824890"/>
    </source>
</evidence>
<dbReference type="Proteomes" id="UP000824890">
    <property type="component" value="Unassembled WGS sequence"/>
</dbReference>
<evidence type="ECO:0000256" key="1">
    <source>
        <dbReference type="ARBA" id="ARBA00001946"/>
    </source>
</evidence>
<evidence type="ECO:0000256" key="6">
    <source>
        <dbReference type="ARBA" id="ARBA00022777"/>
    </source>
</evidence>
<feature type="binding site" evidence="10">
    <location>
        <position position="204"/>
    </location>
    <ligand>
        <name>Mg(2+)</name>
        <dbReference type="ChEBI" id="CHEBI:18420"/>
        <note>catalytic</note>
    </ligand>
</feature>
<dbReference type="Gene3D" id="1.10.10.480">
    <property type="entry name" value="Phosphofructokinase, domain 3"/>
    <property type="match status" value="1"/>
</dbReference>
<feature type="binding site" evidence="10">
    <location>
        <begin position="279"/>
        <end position="281"/>
    </location>
    <ligand>
        <name>substrate</name>
    </ligand>
</feature>
<evidence type="ECO:0000256" key="4">
    <source>
        <dbReference type="ARBA" id="ARBA00022679"/>
    </source>
</evidence>
<keyword evidence="8 10" id="KW-0324">Glycolysis</keyword>
<feature type="domain" description="Phosphofructokinase" evidence="11">
    <location>
        <begin position="97"/>
        <end position="364"/>
    </location>
</feature>
<dbReference type="NCBIfam" id="TIGR02477">
    <property type="entry name" value="PFKA_PPi"/>
    <property type="match status" value="1"/>
</dbReference>
<feature type="binding site" evidence="10">
    <location>
        <position position="340"/>
    </location>
    <ligand>
        <name>substrate</name>
    </ligand>
</feature>
<comment type="subcellular location">
    <subcellularLocation>
        <location evidence="10">Cytoplasm</location>
    </subcellularLocation>
</comment>
<name>A0ABQ8CWN0_BRANA</name>
<dbReference type="EMBL" id="JAGKQM010000006">
    <property type="protein sequence ID" value="KAH0921431.1"/>
    <property type="molecule type" value="Genomic_DNA"/>
</dbReference>
<organism evidence="12 13">
    <name type="scientific">Brassica napus</name>
    <name type="common">Rape</name>
    <dbReference type="NCBI Taxonomy" id="3708"/>
    <lineage>
        <taxon>Eukaryota</taxon>
        <taxon>Viridiplantae</taxon>
        <taxon>Streptophyta</taxon>
        <taxon>Embryophyta</taxon>
        <taxon>Tracheophyta</taxon>
        <taxon>Spermatophyta</taxon>
        <taxon>Magnoliopsida</taxon>
        <taxon>eudicotyledons</taxon>
        <taxon>Gunneridae</taxon>
        <taxon>Pentapetalae</taxon>
        <taxon>rosids</taxon>
        <taxon>malvids</taxon>
        <taxon>Brassicales</taxon>
        <taxon>Brassicaceae</taxon>
        <taxon>Brassiceae</taxon>
        <taxon>Brassica</taxon>
    </lineage>
</organism>
<comment type="caution">
    <text evidence="12">The sequence shown here is derived from an EMBL/GenBank/DDBJ whole genome shotgun (WGS) entry which is preliminary data.</text>
</comment>
<dbReference type="Pfam" id="PF00365">
    <property type="entry name" value="PFK"/>
    <property type="match status" value="1"/>
</dbReference>
<feature type="binding site" evidence="10">
    <location>
        <begin position="232"/>
        <end position="234"/>
    </location>
    <ligand>
        <name>substrate</name>
    </ligand>
</feature>
<evidence type="ECO:0000256" key="8">
    <source>
        <dbReference type="ARBA" id="ARBA00023152"/>
    </source>
</evidence>
<evidence type="ECO:0000256" key="9">
    <source>
        <dbReference type="ARBA" id="ARBA00048072"/>
    </source>
</evidence>
<feature type="binding site" evidence="10">
    <location>
        <begin position="271"/>
        <end position="272"/>
    </location>
    <ligand>
        <name>substrate</name>
        <note>ligand shared between dimeric partners</note>
    </ligand>
</feature>
<evidence type="ECO:0000259" key="11">
    <source>
        <dbReference type="Pfam" id="PF00365"/>
    </source>
</evidence>
<keyword evidence="4 10" id="KW-0808">Transferase</keyword>
<feature type="active site" description="Proton acceptor" evidence="10">
    <location>
        <position position="234"/>
    </location>
</feature>
<comment type="subunit">
    <text evidence="10">Tetramer of two alpha (regulatory) and two beta (catalytic) chains.</text>
</comment>
<feature type="site" description="Important for catalytic activity and substrate specificity; stabilizes the transition state when the phosphoryl donor is PPi; prevents ATP from binding by mimicking the alpha-phosphate group of ATP" evidence="10">
    <location>
        <position position="205"/>
    </location>
</feature>
<dbReference type="HAMAP" id="MF_01980">
    <property type="entry name" value="Phosphofructokinase_II_Long"/>
    <property type="match status" value="1"/>
</dbReference>
<evidence type="ECO:0000256" key="10">
    <source>
        <dbReference type="HAMAP-Rule" id="MF_03185"/>
    </source>
</evidence>
<evidence type="ECO:0000256" key="7">
    <source>
        <dbReference type="ARBA" id="ARBA00022842"/>
    </source>
</evidence>